<dbReference type="Proteomes" id="UP000030655">
    <property type="component" value="Unassembled WGS sequence"/>
</dbReference>
<evidence type="ECO:0000313" key="3">
    <source>
        <dbReference type="Proteomes" id="UP000030655"/>
    </source>
</evidence>
<reference evidence="2 3" key="2">
    <citation type="submission" date="2014-03" db="EMBL/GenBank/DDBJ databases">
        <title>The Genome Sequence of Anncaliia algerae insect isolate PRA339.</title>
        <authorList>
            <consortium name="The Broad Institute Genome Sequencing Platform"/>
            <consortium name="The Broad Institute Genome Sequencing Center for Infectious Disease"/>
            <person name="Cuomo C."/>
            <person name="Becnel J."/>
            <person name="Sanscrainte N."/>
            <person name="Walker B."/>
            <person name="Young S.K."/>
            <person name="Zeng Q."/>
            <person name="Gargeya S."/>
            <person name="Fitzgerald M."/>
            <person name="Haas B."/>
            <person name="Abouelleil A."/>
            <person name="Alvarado L."/>
            <person name="Arachchi H.M."/>
            <person name="Berlin A.M."/>
            <person name="Chapman S.B."/>
            <person name="Dewar J."/>
            <person name="Goldberg J."/>
            <person name="Griggs A."/>
            <person name="Gujja S."/>
            <person name="Hansen M."/>
            <person name="Howarth C."/>
            <person name="Imamovic A."/>
            <person name="Larimer J."/>
            <person name="McCowan C."/>
            <person name="Murphy C."/>
            <person name="Neiman D."/>
            <person name="Pearson M."/>
            <person name="Priest M."/>
            <person name="Roberts A."/>
            <person name="Saif S."/>
            <person name="Shea T."/>
            <person name="Sisk P."/>
            <person name="Sykes S."/>
            <person name="Wortman J."/>
            <person name="Nusbaum C."/>
            <person name="Birren B."/>
        </authorList>
    </citation>
    <scope>NUCLEOTIDE SEQUENCE [LARGE SCALE GENOMIC DNA]</scope>
    <source>
        <strain evidence="2 3">PRA339</strain>
    </source>
</reference>
<feature type="signal peptide" evidence="1">
    <location>
        <begin position="1"/>
        <end position="15"/>
    </location>
</feature>
<dbReference type="HOGENOM" id="CLU_791212_0_0_1"/>
<gene>
    <name evidence="2" type="ORF">H312_03517</name>
</gene>
<proteinExistence type="predicted"/>
<reference evidence="3" key="1">
    <citation type="submission" date="2013-02" db="EMBL/GenBank/DDBJ databases">
        <authorList>
            <consortium name="The Broad Institute Genome Sequencing Platform"/>
            <person name="Cuomo C."/>
            <person name="Becnel J."/>
            <person name="Sanscrainte N."/>
            <person name="Walker B."/>
            <person name="Young S.K."/>
            <person name="Zeng Q."/>
            <person name="Gargeya S."/>
            <person name="Fitzgerald M."/>
            <person name="Haas B."/>
            <person name="Abouelleil A."/>
            <person name="Alvarado L."/>
            <person name="Arachchi H.M."/>
            <person name="Berlin A.M."/>
            <person name="Chapman S.B."/>
            <person name="Dewar J."/>
            <person name="Goldberg J."/>
            <person name="Griggs A."/>
            <person name="Gujja S."/>
            <person name="Hansen M."/>
            <person name="Howarth C."/>
            <person name="Imamovic A."/>
            <person name="Larimer J."/>
            <person name="McCowan C."/>
            <person name="Murphy C."/>
            <person name="Neiman D."/>
            <person name="Pearson M."/>
            <person name="Priest M."/>
            <person name="Roberts A."/>
            <person name="Saif S."/>
            <person name="Shea T."/>
            <person name="Sisk P."/>
            <person name="Sykes S."/>
            <person name="Wortman J."/>
            <person name="Nusbaum C."/>
            <person name="Birren B."/>
        </authorList>
    </citation>
    <scope>NUCLEOTIDE SEQUENCE [LARGE SCALE GENOMIC DNA]</scope>
    <source>
        <strain evidence="3">PRA339</strain>
    </source>
</reference>
<sequence>MLSLVLLNLYNTSFSYIATFPTNNNSTSLVQYPEFNVNPNYQIYYNNDTPATLAHHANGMVYFYPLNPINTYSYSDIPNIQTVMQPLYVDTNLDIPELDLHNPQDDLDSLHEISSSESYTREWIEKHFIFNNGSSSNCEVYKDKDFPDDLLSSSKNSKLEMENLNNPEYLYKFYDTYGTTSINVDNYIVLCIKENKNLISINYHCCEYDSSNKPRGKKAKRNEGCTNTVKEEYKCFQLWFWKSYVQRLEEKFMSNDNVEKYYYEFFLYLNVQFNKIFIVFDKEQLKMLYEIVKSKLKNNKLSVTFYFLSLIFRLKYIAKKSELDFTKGCCMNLFQSTYKREINFFDSFNKSVNWWNEQYKDEKNLEENIIFVFDKVLRESFTTPLKYKNLKSYIKSFAALIVSYFKLIN</sequence>
<evidence type="ECO:0000256" key="1">
    <source>
        <dbReference type="SAM" id="SignalP"/>
    </source>
</evidence>
<dbReference type="EMBL" id="KK365374">
    <property type="protein sequence ID" value="KCZ79100.1"/>
    <property type="molecule type" value="Genomic_DNA"/>
</dbReference>
<organism evidence="2 3">
    <name type="scientific">Anncaliia algerae PRA339</name>
    <dbReference type="NCBI Taxonomy" id="1288291"/>
    <lineage>
        <taxon>Eukaryota</taxon>
        <taxon>Fungi</taxon>
        <taxon>Fungi incertae sedis</taxon>
        <taxon>Microsporidia</taxon>
        <taxon>Tubulinosematoidea</taxon>
        <taxon>Tubulinosematidae</taxon>
        <taxon>Anncaliia</taxon>
    </lineage>
</organism>
<keyword evidence="3" id="KW-1185">Reference proteome</keyword>
<protein>
    <submittedName>
        <fullName evidence="2">Uncharacterized protein</fullName>
    </submittedName>
</protein>
<accession>A0A059EW30</accession>
<dbReference type="OrthoDB" id="2198552at2759"/>
<name>A0A059EW30_9MICR</name>
<evidence type="ECO:0000313" key="2">
    <source>
        <dbReference type="EMBL" id="KCZ79100.1"/>
    </source>
</evidence>
<dbReference type="AlphaFoldDB" id="A0A059EW30"/>
<dbReference type="VEuPathDB" id="MicrosporidiaDB:H312_03517"/>
<feature type="chain" id="PRO_5012000227" evidence="1">
    <location>
        <begin position="16"/>
        <end position="409"/>
    </location>
</feature>
<keyword evidence="1" id="KW-0732">Signal</keyword>